<evidence type="ECO:0000256" key="3">
    <source>
        <dbReference type="ARBA" id="ARBA00004906"/>
    </source>
</evidence>
<reference evidence="18" key="1">
    <citation type="journal article" date="2022" name="Plant J.">
        <title>Strategies of tolerance reflected in two North American maple genomes.</title>
        <authorList>
            <person name="McEvoy S.L."/>
            <person name="Sezen U.U."/>
            <person name="Trouern-Trend A."/>
            <person name="McMahon S.M."/>
            <person name="Schaberg P.G."/>
            <person name="Yang J."/>
            <person name="Wegrzyn J.L."/>
            <person name="Swenson N.G."/>
        </authorList>
    </citation>
    <scope>NUCLEOTIDE SEQUENCE</scope>
    <source>
        <strain evidence="18">91603</strain>
    </source>
</reference>
<dbReference type="SMART" id="SM00184">
    <property type="entry name" value="RING"/>
    <property type="match status" value="1"/>
</dbReference>
<keyword evidence="10" id="KW-0862">Zinc</keyword>
<evidence type="ECO:0000313" key="19">
    <source>
        <dbReference type="Proteomes" id="UP001064489"/>
    </source>
</evidence>
<dbReference type="InterPro" id="IPR001841">
    <property type="entry name" value="Znf_RING"/>
</dbReference>
<comment type="subcellular location">
    <subcellularLocation>
        <location evidence="2">Membrane</location>
        <topology evidence="2">Single-pass membrane protein</topology>
    </subcellularLocation>
</comment>
<evidence type="ECO:0000256" key="15">
    <source>
        <dbReference type="SAM" id="MobiDB-lite"/>
    </source>
</evidence>
<evidence type="ECO:0000256" key="16">
    <source>
        <dbReference type="SAM" id="Phobius"/>
    </source>
</evidence>
<evidence type="ECO:0000256" key="7">
    <source>
        <dbReference type="ARBA" id="ARBA00022723"/>
    </source>
</evidence>
<dbReference type="PROSITE" id="PS50089">
    <property type="entry name" value="ZF_RING_2"/>
    <property type="match status" value="1"/>
</dbReference>
<dbReference type="EMBL" id="JAJSOW010000100">
    <property type="protein sequence ID" value="KAI9186799.1"/>
    <property type="molecule type" value="Genomic_DNA"/>
</dbReference>
<proteinExistence type="inferred from homology"/>
<dbReference type="CDD" id="cd16461">
    <property type="entry name" value="RING-H2_EL5-like"/>
    <property type="match status" value="1"/>
</dbReference>
<comment type="caution">
    <text evidence="18">The sequence shown here is derived from an EMBL/GenBank/DDBJ whole genome shotgun (WGS) entry which is preliminary data.</text>
</comment>
<feature type="transmembrane region" description="Helical" evidence="16">
    <location>
        <begin position="56"/>
        <end position="79"/>
    </location>
</feature>
<comment type="catalytic activity">
    <reaction evidence="1">
        <text>S-ubiquitinyl-[E2 ubiquitin-conjugating enzyme]-L-cysteine + [acceptor protein]-L-lysine = [E2 ubiquitin-conjugating enzyme]-L-cysteine + N(6)-ubiquitinyl-[acceptor protein]-L-lysine.</text>
        <dbReference type="EC" id="2.3.2.27"/>
    </reaction>
</comment>
<dbReference type="InterPro" id="IPR013083">
    <property type="entry name" value="Znf_RING/FYVE/PHD"/>
</dbReference>
<dbReference type="PANTHER" id="PTHR46913">
    <property type="entry name" value="RING-H2 FINGER PROTEIN ATL16"/>
    <property type="match status" value="1"/>
</dbReference>
<evidence type="ECO:0000256" key="10">
    <source>
        <dbReference type="ARBA" id="ARBA00022833"/>
    </source>
</evidence>
<evidence type="ECO:0000259" key="17">
    <source>
        <dbReference type="PROSITE" id="PS50089"/>
    </source>
</evidence>
<reference evidence="18" key="2">
    <citation type="submission" date="2023-02" db="EMBL/GenBank/DDBJ databases">
        <authorList>
            <person name="Swenson N.G."/>
            <person name="Wegrzyn J.L."/>
            <person name="Mcevoy S.L."/>
        </authorList>
    </citation>
    <scope>NUCLEOTIDE SEQUENCE</scope>
    <source>
        <strain evidence="18">91603</strain>
        <tissue evidence="18">Leaf</tissue>
    </source>
</reference>
<gene>
    <name evidence="18" type="ORF">LWI28_021054</name>
</gene>
<name>A0AAD5NY23_ACENE</name>
<keyword evidence="8 14" id="KW-0863">Zinc-finger</keyword>
<keyword evidence="12 16" id="KW-0472">Membrane</keyword>
<dbReference type="FunFam" id="3.30.40.10:FF:000233">
    <property type="entry name" value="RING-H2 finger protein ATL54"/>
    <property type="match status" value="1"/>
</dbReference>
<evidence type="ECO:0000256" key="1">
    <source>
        <dbReference type="ARBA" id="ARBA00000900"/>
    </source>
</evidence>
<evidence type="ECO:0000256" key="4">
    <source>
        <dbReference type="ARBA" id="ARBA00012483"/>
    </source>
</evidence>
<evidence type="ECO:0000256" key="11">
    <source>
        <dbReference type="ARBA" id="ARBA00022989"/>
    </source>
</evidence>
<evidence type="ECO:0000313" key="18">
    <source>
        <dbReference type="EMBL" id="KAI9186799.1"/>
    </source>
</evidence>
<evidence type="ECO:0000256" key="5">
    <source>
        <dbReference type="ARBA" id="ARBA00022679"/>
    </source>
</evidence>
<dbReference type="Proteomes" id="UP001064489">
    <property type="component" value="Chromosome 3"/>
</dbReference>
<keyword evidence="7" id="KW-0479">Metal-binding</keyword>
<dbReference type="InterPro" id="IPR044600">
    <property type="entry name" value="ATL1/ATL16-like"/>
</dbReference>
<sequence>MAAAGSSGSNPNPWAPYDSYKDCSQGICSIYCPQWCYMIFPPPPPFSLEDESPTDFSPLIIAVIGVLASAFILVSYYTIISKYCRRRRNNDEATIEFHDNHAVNSSDADAGNNNINIGGLDEAVIKSITVVKYKKGDGLVEGTDCSVCLSEFVEDESLRLLPKCSHAFHLPCIDTWFKSHSNCPLCRANIQQTVSLNQYQHTNQTHVLVIHQAAPHVVGDQEAHLVVNHDHHQISHARDDPDQDHQIRQITRSVSMNSSVMCQGPVLVADILRGNEEEEGDDDQMEKSRSKRVLNLVRNTPLAFTRSISTGRFIFTRCLEALDDKSRQKREERCKNNEDSRFRPQPKQGTQTIAYPIVDSSVHTWCRPLSRQLLQLRKFQESHHLIDHGPRKCTGCGTDSGQRESQFYHESMKP</sequence>
<dbReference type="Pfam" id="PF13639">
    <property type="entry name" value="zf-RING_2"/>
    <property type="match status" value="1"/>
</dbReference>
<keyword evidence="11 16" id="KW-1133">Transmembrane helix</keyword>
<comment type="pathway">
    <text evidence="3">Protein modification; protein ubiquitination.</text>
</comment>
<feature type="domain" description="RING-type" evidence="17">
    <location>
        <begin position="145"/>
        <end position="187"/>
    </location>
</feature>
<dbReference type="Gene3D" id="3.30.40.10">
    <property type="entry name" value="Zinc/RING finger domain, C3HC4 (zinc finger)"/>
    <property type="match status" value="1"/>
</dbReference>
<organism evidence="18 19">
    <name type="scientific">Acer negundo</name>
    <name type="common">Box elder</name>
    <dbReference type="NCBI Taxonomy" id="4023"/>
    <lineage>
        <taxon>Eukaryota</taxon>
        <taxon>Viridiplantae</taxon>
        <taxon>Streptophyta</taxon>
        <taxon>Embryophyta</taxon>
        <taxon>Tracheophyta</taxon>
        <taxon>Spermatophyta</taxon>
        <taxon>Magnoliopsida</taxon>
        <taxon>eudicotyledons</taxon>
        <taxon>Gunneridae</taxon>
        <taxon>Pentapetalae</taxon>
        <taxon>rosids</taxon>
        <taxon>malvids</taxon>
        <taxon>Sapindales</taxon>
        <taxon>Sapindaceae</taxon>
        <taxon>Hippocastanoideae</taxon>
        <taxon>Acereae</taxon>
        <taxon>Acer</taxon>
    </lineage>
</organism>
<feature type="compositionally biased region" description="Basic and acidic residues" evidence="15">
    <location>
        <begin position="326"/>
        <end position="342"/>
    </location>
</feature>
<protein>
    <recommendedName>
        <fullName evidence="4">RING-type E3 ubiquitin transferase</fullName>
        <ecNumber evidence="4">2.3.2.27</ecNumber>
    </recommendedName>
</protein>
<evidence type="ECO:0000256" key="9">
    <source>
        <dbReference type="ARBA" id="ARBA00022786"/>
    </source>
</evidence>
<dbReference type="GO" id="GO:0016020">
    <property type="term" value="C:membrane"/>
    <property type="evidence" value="ECO:0007669"/>
    <property type="project" value="UniProtKB-SubCell"/>
</dbReference>
<dbReference type="GO" id="GO:0008270">
    <property type="term" value="F:zinc ion binding"/>
    <property type="evidence" value="ECO:0007669"/>
    <property type="project" value="UniProtKB-KW"/>
</dbReference>
<evidence type="ECO:0000256" key="14">
    <source>
        <dbReference type="PROSITE-ProRule" id="PRU00175"/>
    </source>
</evidence>
<evidence type="ECO:0000256" key="6">
    <source>
        <dbReference type="ARBA" id="ARBA00022692"/>
    </source>
</evidence>
<keyword evidence="9" id="KW-0833">Ubl conjugation pathway</keyword>
<feature type="region of interest" description="Disordered" evidence="15">
    <location>
        <begin position="326"/>
        <end position="347"/>
    </location>
</feature>
<keyword evidence="6 16" id="KW-0812">Transmembrane</keyword>
<dbReference type="EC" id="2.3.2.27" evidence="4"/>
<dbReference type="AlphaFoldDB" id="A0AAD5NY23"/>
<evidence type="ECO:0000256" key="8">
    <source>
        <dbReference type="ARBA" id="ARBA00022771"/>
    </source>
</evidence>
<evidence type="ECO:0000256" key="12">
    <source>
        <dbReference type="ARBA" id="ARBA00023136"/>
    </source>
</evidence>
<keyword evidence="19" id="KW-1185">Reference proteome</keyword>
<evidence type="ECO:0000256" key="2">
    <source>
        <dbReference type="ARBA" id="ARBA00004167"/>
    </source>
</evidence>
<dbReference type="SUPFAM" id="SSF57850">
    <property type="entry name" value="RING/U-box"/>
    <property type="match status" value="1"/>
</dbReference>
<evidence type="ECO:0000256" key="13">
    <source>
        <dbReference type="ARBA" id="ARBA00024209"/>
    </source>
</evidence>
<dbReference type="GO" id="GO:0016567">
    <property type="term" value="P:protein ubiquitination"/>
    <property type="evidence" value="ECO:0007669"/>
    <property type="project" value="InterPro"/>
</dbReference>
<keyword evidence="5" id="KW-0808">Transferase</keyword>
<comment type="similarity">
    <text evidence="13">Belongs to the RING-type zinc finger family. ATL subfamily.</text>
</comment>
<dbReference type="GO" id="GO:0061630">
    <property type="term" value="F:ubiquitin protein ligase activity"/>
    <property type="evidence" value="ECO:0007669"/>
    <property type="project" value="UniProtKB-EC"/>
</dbReference>
<accession>A0AAD5NY23</accession>
<dbReference type="PANTHER" id="PTHR46913:SF22">
    <property type="entry name" value="RING-TYPE E3 UBIQUITIN TRANSFERASE"/>
    <property type="match status" value="1"/>
</dbReference>